<gene>
    <name evidence="8" type="ORF">DGYR_LOCUS8462</name>
</gene>
<feature type="domain" description="A20-type" evidence="6">
    <location>
        <begin position="7"/>
        <end position="41"/>
    </location>
</feature>
<dbReference type="OrthoDB" id="428577at2759"/>
<proteinExistence type="predicted"/>
<evidence type="ECO:0000259" key="7">
    <source>
        <dbReference type="PROSITE" id="PS51039"/>
    </source>
</evidence>
<keyword evidence="3" id="KW-0862">Zinc</keyword>
<dbReference type="AlphaFoldDB" id="A0A7I8W0S0"/>
<protein>
    <submittedName>
        <fullName evidence="8">DgyrCDS8928</fullName>
    </submittedName>
</protein>
<dbReference type="PROSITE" id="PS51039">
    <property type="entry name" value="ZF_AN1"/>
    <property type="match status" value="1"/>
</dbReference>
<keyword evidence="9" id="KW-1185">Reference proteome</keyword>
<comment type="caution">
    <text evidence="8">The sequence shown here is derived from an EMBL/GenBank/DDBJ whole genome shotgun (WGS) entry which is preliminary data.</text>
</comment>
<dbReference type="PROSITE" id="PS51036">
    <property type="entry name" value="ZF_A20"/>
    <property type="match status" value="1"/>
</dbReference>
<evidence type="ECO:0000259" key="6">
    <source>
        <dbReference type="PROSITE" id="PS51036"/>
    </source>
</evidence>
<feature type="region of interest" description="Disordered" evidence="5">
    <location>
        <begin position="43"/>
        <end position="86"/>
    </location>
</feature>
<dbReference type="Pfam" id="PF01754">
    <property type="entry name" value="zf-A20"/>
    <property type="match status" value="1"/>
</dbReference>
<reference evidence="8 9" key="1">
    <citation type="submission" date="2020-08" db="EMBL/GenBank/DDBJ databases">
        <authorList>
            <person name="Hejnol A."/>
        </authorList>
    </citation>
    <scope>NUCLEOTIDE SEQUENCE [LARGE SCALE GENOMIC DNA]</scope>
</reference>
<evidence type="ECO:0000313" key="9">
    <source>
        <dbReference type="Proteomes" id="UP000549394"/>
    </source>
</evidence>
<dbReference type="Pfam" id="PF01428">
    <property type="entry name" value="zf-AN1"/>
    <property type="match status" value="1"/>
</dbReference>
<evidence type="ECO:0000256" key="2">
    <source>
        <dbReference type="ARBA" id="ARBA00022771"/>
    </source>
</evidence>
<dbReference type="PANTHER" id="PTHR10634:SF149">
    <property type="entry name" value="AN1-TYPE DOMAIN-CONTAINING PROTEIN-RELATED"/>
    <property type="match status" value="1"/>
</dbReference>
<evidence type="ECO:0000256" key="3">
    <source>
        <dbReference type="ARBA" id="ARBA00022833"/>
    </source>
</evidence>
<evidence type="ECO:0000256" key="4">
    <source>
        <dbReference type="PROSITE-ProRule" id="PRU00449"/>
    </source>
</evidence>
<dbReference type="SUPFAM" id="SSF118310">
    <property type="entry name" value="AN1-like Zinc finger"/>
    <property type="match status" value="1"/>
</dbReference>
<evidence type="ECO:0000256" key="5">
    <source>
        <dbReference type="SAM" id="MobiDB-lite"/>
    </source>
</evidence>
<feature type="domain" description="AN1-type" evidence="7">
    <location>
        <begin position="86"/>
        <end position="132"/>
    </location>
</feature>
<dbReference type="GO" id="GO:0003677">
    <property type="term" value="F:DNA binding"/>
    <property type="evidence" value="ECO:0007669"/>
    <property type="project" value="InterPro"/>
</dbReference>
<evidence type="ECO:0000256" key="1">
    <source>
        <dbReference type="ARBA" id="ARBA00022723"/>
    </source>
</evidence>
<dbReference type="InterPro" id="IPR050652">
    <property type="entry name" value="AN1_A20_ZnFinger"/>
</dbReference>
<accession>A0A7I8W0S0</accession>
<dbReference type="InterPro" id="IPR035896">
    <property type="entry name" value="AN1-like_Znf"/>
</dbReference>
<keyword evidence="1" id="KW-0479">Metal-binding</keyword>
<dbReference type="SMART" id="SM00154">
    <property type="entry name" value="ZnF_AN1"/>
    <property type="match status" value="1"/>
</dbReference>
<dbReference type="SMART" id="SM00259">
    <property type="entry name" value="ZnF_A20"/>
    <property type="match status" value="1"/>
</dbReference>
<dbReference type="SUPFAM" id="SSF57716">
    <property type="entry name" value="Glucocorticoid receptor-like (DNA-binding domain)"/>
    <property type="match status" value="1"/>
</dbReference>
<dbReference type="PANTHER" id="PTHR10634">
    <property type="entry name" value="AN1-TYPE ZINC FINGER PROTEIN"/>
    <property type="match status" value="1"/>
</dbReference>
<keyword evidence="2 4" id="KW-0863">Zinc-finger</keyword>
<dbReference type="Proteomes" id="UP000549394">
    <property type="component" value="Unassembled WGS sequence"/>
</dbReference>
<evidence type="ECO:0000313" key="8">
    <source>
        <dbReference type="EMBL" id="CAD5120355.1"/>
    </source>
</evidence>
<name>A0A7I8W0S0_9ANNE</name>
<dbReference type="InterPro" id="IPR000058">
    <property type="entry name" value="Znf_AN1"/>
</dbReference>
<dbReference type="Gene3D" id="4.10.1110.10">
    <property type="entry name" value="AN1-like Zinc finger"/>
    <property type="match status" value="1"/>
</dbReference>
<dbReference type="GO" id="GO:0008270">
    <property type="term" value="F:zinc ion binding"/>
    <property type="evidence" value="ECO:0007669"/>
    <property type="project" value="UniProtKB-KW"/>
</dbReference>
<sequence>MESTSNQTAPKLCVMGCGFYGSSTMEGMCSRCYKDLSKQPQASKESSVGQDASDLVEKLTVSPKEPECAEEVEESMTVEKKEDTKKKRSNRCKECRKKVGLTGFSCRCGGLYCSLHRYSNEHACTYDYKESGAEEIRKANPVVEAKKIIKI</sequence>
<dbReference type="EMBL" id="CAJFCJ010000012">
    <property type="protein sequence ID" value="CAD5120355.1"/>
    <property type="molecule type" value="Genomic_DNA"/>
</dbReference>
<dbReference type="Gene3D" id="1.20.5.4770">
    <property type="match status" value="1"/>
</dbReference>
<organism evidence="8 9">
    <name type="scientific">Dimorphilus gyrociliatus</name>
    <dbReference type="NCBI Taxonomy" id="2664684"/>
    <lineage>
        <taxon>Eukaryota</taxon>
        <taxon>Metazoa</taxon>
        <taxon>Spiralia</taxon>
        <taxon>Lophotrochozoa</taxon>
        <taxon>Annelida</taxon>
        <taxon>Polychaeta</taxon>
        <taxon>Polychaeta incertae sedis</taxon>
        <taxon>Dinophilidae</taxon>
        <taxon>Dimorphilus</taxon>
    </lineage>
</organism>
<dbReference type="FunFam" id="4.10.1110.10:FF:000001">
    <property type="entry name" value="Zinc finger AN1-type containing 6"/>
    <property type="match status" value="1"/>
</dbReference>
<dbReference type="InterPro" id="IPR002653">
    <property type="entry name" value="Znf_A20"/>
</dbReference>